<name>A0A917P6E4_9ACTN</name>
<dbReference type="AlphaFoldDB" id="A0A917P6E4"/>
<accession>A0A917P6E4</accession>
<dbReference type="EMBL" id="BMQA01000077">
    <property type="protein sequence ID" value="GGJ63805.1"/>
    <property type="molecule type" value="Genomic_DNA"/>
</dbReference>
<reference evidence="1" key="2">
    <citation type="submission" date="2020-09" db="EMBL/GenBank/DDBJ databases">
        <authorList>
            <person name="Sun Q."/>
            <person name="Ohkuma M."/>
        </authorList>
    </citation>
    <scope>NUCLEOTIDE SEQUENCE</scope>
    <source>
        <strain evidence="1">JCM 3086</strain>
    </source>
</reference>
<sequence>MGRELDRLPFMNTAVTSGGTAEPVILGGKELTSDPNLKARFVDSAHQILADLVREGAALGWVVPPSGAISRFRDSGVRDSGALVCCRWSVAVSVCGVTVLR</sequence>
<proteinExistence type="predicted"/>
<gene>
    <name evidence="1" type="ORF">GCM10010121_088070</name>
</gene>
<reference evidence="1" key="1">
    <citation type="journal article" date="2014" name="Int. J. Syst. Evol. Microbiol.">
        <title>Complete genome sequence of Corynebacterium casei LMG S-19264T (=DSM 44701T), isolated from a smear-ripened cheese.</title>
        <authorList>
            <consortium name="US DOE Joint Genome Institute (JGI-PGF)"/>
            <person name="Walter F."/>
            <person name="Albersmeier A."/>
            <person name="Kalinowski J."/>
            <person name="Ruckert C."/>
        </authorList>
    </citation>
    <scope>NUCLEOTIDE SEQUENCE</scope>
    <source>
        <strain evidence="1">JCM 3086</strain>
    </source>
</reference>
<protein>
    <submittedName>
        <fullName evidence="1">Uncharacterized protein</fullName>
    </submittedName>
</protein>
<keyword evidence="2" id="KW-1185">Reference proteome</keyword>
<dbReference type="Proteomes" id="UP000657574">
    <property type="component" value="Unassembled WGS sequence"/>
</dbReference>
<evidence type="ECO:0000313" key="1">
    <source>
        <dbReference type="EMBL" id="GGJ63805.1"/>
    </source>
</evidence>
<organism evidence="1 2">
    <name type="scientific">Streptomyces brasiliensis</name>
    <dbReference type="NCBI Taxonomy" id="1954"/>
    <lineage>
        <taxon>Bacteria</taxon>
        <taxon>Bacillati</taxon>
        <taxon>Actinomycetota</taxon>
        <taxon>Actinomycetes</taxon>
        <taxon>Kitasatosporales</taxon>
        <taxon>Streptomycetaceae</taxon>
        <taxon>Streptomyces</taxon>
    </lineage>
</organism>
<evidence type="ECO:0000313" key="2">
    <source>
        <dbReference type="Proteomes" id="UP000657574"/>
    </source>
</evidence>
<comment type="caution">
    <text evidence="1">The sequence shown here is derived from an EMBL/GenBank/DDBJ whole genome shotgun (WGS) entry which is preliminary data.</text>
</comment>